<proteinExistence type="predicted"/>
<comment type="caution">
    <text evidence="1">The sequence shown here is derived from an EMBL/GenBank/DDBJ whole genome shotgun (WGS) entry which is preliminary data.</text>
</comment>
<gene>
    <name evidence="1" type="ORF">WMY93_034100</name>
</gene>
<reference evidence="2" key="1">
    <citation type="submission" date="2024-04" db="EMBL/GenBank/DDBJ databases">
        <title>Salinicola lusitanus LLJ914,a marine bacterium isolated from the Okinawa Trough.</title>
        <authorList>
            <person name="Li J."/>
        </authorList>
    </citation>
    <scope>NUCLEOTIDE SEQUENCE [LARGE SCALE GENOMIC DNA]</scope>
</reference>
<accession>A0AAW0MLC7</accession>
<name>A0AAW0MLC7_9GOBI</name>
<keyword evidence="2" id="KW-1185">Reference proteome</keyword>
<organism evidence="1 2">
    <name type="scientific">Mugilogobius chulae</name>
    <name type="common">yellowstripe goby</name>
    <dbReference type="NCBI Taxonomy" id="88201"/>
    <lineage>
        <taxon>Eukaryota</taxon>
        <taxon>Metazoa</taxon>
        <taxon>Chordata</taxon>
        <taxon>Craniata</taxon>
        <taxon>Vertebrata</taxon>
        <taxon>Euteleostomi</taxon>
        <taxon>Actinopterygii</taxon>
        <taxon>Neopterygii</taxon>
        <taxon>Teleostei</taxon>
        <taxon>Neoteleostei</taxon>
        <taxon>Acanthomorphata</taxon>
        <taxon>Gobiaria</taxon>
        <taxon>Gobiiformes</taxon>
        <taxon>Gobioidei</taxon>
        <taxon>Gobiidae</taxon>
        <taxon>Gobionellinae</taxon>
        <taxon>Mugilogobius</taxon>
    </lineage>
</organism>
<dbReference type="Proteomes" id="UP001460270">
    <property type="component" value="Unassembled WGS sequence"/>
</dbReference>
<protein>
    <submittedName>
        <fullName evidence="1">Uncharacterized protein</fullName>
    </submittedName>
</protein>
<feature type="non-terminal residue" evidence="1">
    <location>
        <position position="70"/>
    </location>
</feature>
<feature type="non-terminal residue" evidence="1">
    <location>
        <position position="1"/>
    </location>
</feature>
<evidence type="ECO:0000313" key="2">
    <source>
        <dbReference type="Proteomes" id="UP001460270"/>
    </source>
</evidence>
<sequence>GPEFLSCDPVFRGECLGKAQLVFAEELASFGTFPNGIPYATKGEKYDDSSVRSIFSLWSETVCDIYTLLQ</sequence>
<evidence type="ECO:0000313" key="1">
    <source>
        <dbReference type="EMBL" id="KAK7879118.1"/>
    </source>
</evidence>
<dbReference type="AlphaFoldDB" id="A0AAW0MLC7"/>
<dbReference type="EMBL" id="JBBPFD010000361">
    <property type="protein sequence ID" value="KAK7879118.1"/>
    <property type="molecule type" value="Genomic_DNA"/>
</dbReference>